<dbReference type="PANTHER" id="PTHR46797">
    <property type="entry name" value="HTH-TYPE TRANSCRIPTIONAL REGULATOR"/>
    <property type="match status" value="1"/>
</dbReference>
<dbReference type="Pfam" id="PF01381">
    <property type="entry name" value="HTH_3"/>
    <property type="match status" value="1"/>
</dbReference>
<evidence type="ECO:0000256" key="1">
    <source>
        <dbReference type="ARBA" id="ARBA00023125"/>
    </source>
</evidence>
<dbReference type="AlphaFoldDB" id="A0A7T3V4G3"/>
<dbReference type="InterPro" id="IPR050807">
    <property type="entry name" value="TransReg_Diox_bact_type"/>
</dbReference>
<dbReference type="Proteomes" id="UP000595224">
    <property type="component" value="Chromosome"/>
</dbReference>
<dbReference type="RefSeq" id="WP_198442260.1">
    <property type="nucleotide sequence ID" value="NZ_CBCSHE010000009.1"/>
</dbReference>
<organism evidence="3 4">
    <name type="scientific">Treponema peruense</name>
    <dbReference type="NCBI Taxonomy" id="2787628"/>
    <lineage>
        <taxon>Bacteria</taxon>
        <taxon>Pseudomonadati</taxon>
        <taxon>Spirochaetota</taxon>
        <taxon>Spirochaetia</taxon>
        <taxon>Spirochaetales</taxon>
        <taxon>Treponemataceae</taxon>
        <taxon>Treponema</taxon>
    </lineage>
</organism>
<evidence type="ECO:0000313" key="4">
    <source>
        <dbReference type="Proteomes" id="UP000595224"/>
    </source>
</evidence>
<dbReference type="SMART" id="SM00530">
    <property type="entry name" value="HTH_XRE"/>
    <property type="match status" value="1"/>
</dbReference>
<name>A0A7T3V4G3_9SPIR</name>
<sequence length="110" mass="12482">MAVDFFTVGQRIQKRRKTLHKTQEQMAEALSVSVGYVSQIERGVTKISLDTLSEITEYLDCNFSELLDGTVVQSNSYLNDEIKTLKNNLSPANRKILSEIADILKKNQME</sequence>
<evidence type="ECO:0000259" key="2">
    <source>
        <dbReference type="PROSITE" id="PS50943"/>
    </source>
</evidence>
<dbReference type="InterPro" id="IPR001387">
    <property type="entry name" value="Cro/C1-type_HTH"/>
</dbReference>
<dbReference type="KEGG" id="tper:IWA51_09710"/>
<dbReference type="GO" id="GO:0003700">
    <property type="term" value="F:DNA-binding transcription factor activity"/>
    <property type="evidence" value="ECO:0007669"/>
    <property type="project" value="TreeGrafter"/>
</dbReference>
<dbReference type="Gene3D" id="1.10.260.40">
    <property type="entry name" value="lambda repressor-like DNA-binding domains"/>
    <property type="match status" value="1"/>
</dbReference>
<gene>
    <name evidence="3" type="ORF">IWA51_09710</name>
</gene>
<keyword evidence="1" id="KW-0238">DNA-binding</keyword>
<keyword evidence="4" id="KW-1185">Reference proteome</keyword>
<dbReference type="SUPFAM" id="SSF47413">
    <property type="entry name" value="lambda repressor-like DNA-binding domains"/>
    <property type="match status" value="1"/>
</dbReference>
<dbReference type="EMBL" id="CP064936">
    <property type="protein sequence ID" value="QQA00537.1"/>
    <property type="molecule type" value="Genomic_DNA"/>
</dbReference>
<feature type="domain" description="HTH cro/C1-type" evidence="2">
    <location>
        <begin position="12"/>
        <end position="66"/>
    </location>
</feature>
<proteinExistence type="predicted"/>
<dbReference type="GO" id="GO:0005829">
    <property type="term" value="C:cytosol"/>
    <property type="evidence" value="ECO:0007669"/>
    <property type="project" value="TreeGrafter"/>
</dbReference>
<reference evidence="3 4" key="1">
    <citation type="submission" date="2020-11" db="EMBL/GenBank/DDBJ databases">
        <title>Treponema Peruensis nv. sp., first commensal Treponema isolated from human feces.</title>
        <authorList>
            <person name="Belkhou C."/>
            <person name="Raes J."/>
        </authorList>
    </citation>
    <scope>NUCLEOTIDE SEQUENCE [LARGE SCALE GENOMIC DNA]</scope>
    <source>
        <strain evidence="3 4">RCC2812</strain>
    </source>
</reference>
<accession>A0A7T3V4G3</accession>
<dbReference type="GO" id="GO:0003677">
    <property type="term" value="F:DNA binding"/>
    <property type="evidence" value="ECO:0007669"/>
    <property type="project" value="UniProtKB-KW"/>
</dbReference>
<dbReference type="PANTHER" id="PTHR46797:SF24">
    <property type="entry name" value="DNA-BINDING PHAGE PROTEIN"/>
    <property type="match status" value="1"/>
</dbReference>
<dbReference type="CDD" id="cd00093">
    <property type="entry name" value="HTH_XRE"/>
    <property type="match status" value="1"/>
</dbReference>
<evidence type="ECO:0000313" key="3">
    <source>
        <dbReference type="EMBL" id="QQA00537.1"/>
    </source>
</evidence>
<dbReference type="PROSITE" id="PS50943">
    <property type="entry name" value="HTH_CROC1"/>
    <property type="match status" value="1"/>
</dbReference>
<protein>
    <submittedName>
        <fullName evidence="3">Helix-turn-helix transcriptional regulator</fullName>
    </submittedName>
</protein>
<dbReference type="InterPro" id="IPR010982">
    <property type="entry name" value="Lambda_DNA-bd_dom_sf"/>
</dbReference>